<feature type="compositionally biased region" description="Basic and acidic residues" evidence="1">
    <location>
        <begin position="40"/>
        <end position="49"/>
    </location>
</feature>
<gene>
    <name evidence="2" type="ORF">T440DRAFT_558926</name>
</gene>
<organism evidence="2 3">
    <name type="scientific">Plenodomus tracheiphilus IPT5</name>
    <dbReference type="NCBI Taxonomy" id="1408161"/>
    <lineage>
        <taxon>Eukaryota</taxon>
        <taxon>Fungi</taxon>
        <taxon>Dikarya</taxon>
        <taxon>Ascomycota</taxon>
        <taxon>Pezizomycotina</taxon>
        <taxon>Dothideomycetes</taxon>
        <taxon>Pleosporomycetidae</taxon>
        <taxon>Pleosporales</taxon>
        <taxon>Pleosporineae</taxon>
        <taxon>Leptosphaeriaceae</taxon>
        <taxon>Plenodomus</taxon>
    </lineage>
</organism>
<accession>A0A6A7AQI1</accession>
<feature type="compositionally biased region" description="Polar residues" evidence="1">
    <location>
        <begin position="252"/>
        <end position="266"/>
    </location>
</feature>
<proteinExistence type="predicted"/>
<feature type="region of interest" description="Disordered" evidence="1">
    <location>
        <begin position="1"/>
        <end position="108"/>
    </location>
</feature>
<dbReference type="EMBL" id="MU006346">
    <property type="protein sequence ID" value="KAF2845501.1"/>
    <property type="molecule type" value="Genomic_DNA"/>
</dbReference>
<evidence type="ECO:0000313" key="3">
    <source>
        <dbReference type="Proteomes" id="UP000799423"/>
    </source>
</evidence>
<feature type="region of interest" description="Disordered" evidence="1">
    <location>
        <begin position="252"/>
        <end position="282"/>
    </location>
</feature>
<dbReference type="Proteomes" id="UP000799423">
    <property type="component" value="Unassembled WGS sequence"/>
</dbReference>
<name>A0A6A7AQI1_9PLEO</name>
<keyword evidence="3" id="KW-1185">Reference proteome</keyword>
<feature type="compositionally biased region" description="Basic and acidic residues" evidence="1">
    <location>
        <begin position="67"/>
        <end position="85"/>
    </location>
</feature>
<evidence type="ECO:0000256" key="1">
    <source>
        <dbReference type="SAM" id="MobiDB-lite"/>
    </source>
</evidence>
<sequence>MVERKGESHRSRGQRSRDRGGAFRSVQAIFDSPTGTPDSGRQDSTRRIIEATGTRWGAAGQRGQDAANKEEGGTSQGSKERHMTRPDPATNPEKFRPPYNPNRPAGRSGCIDYVDVTEERGPYNDEINRIRPTEEELSVLIPLDKTFKELSRVLPPAGLKRKREDDWHTEQESLSRYALKLKCEELRKTMRVKDYLAARELTILKNERATLRAEDLDTKARVVIKAEANTELPHCVGTVSAASIRSDQKLGTVSASVQGGPQTTTPEEMLSQHLPRVKGESE</sequence>
<feature type="compositionally biased region" description="Basic and acidic residues" evidence="1">
    <location>
        <begin position="1"/>
        <end position="21"/>
    </location>
</feature>
<dbReference type="AlphaFoldDB" id="A0A6A7AQI1"/>
<protein>
    <submittedName>
        <fullName evidence="2">Uncharacterized protein</fullName>
    </submittedName>
</protein>
<reference evidence="2" key="1">
    <citation type="submission" date="2020-01" db="EMBL/GenBank/DDBJ databases">
        <authorList>
            <consortium name="DOE Joint Genome Institute"/>
            <person name="Haridas S."/>
            <person name="Albert R."/>
            <person name="Binder M."/>
            <person name="Bloem J."/>
            <person name="Labutti K."/>
            <person name="Salamov A."/>
            <person name="Andreopoulos B."/>
            <person name="Baker S.E."/>
            <person name="Barry K."/>
            <person name="Bills G."/>
            <person name="Bluhm B.H."/>
            <person name="Cannon C."/>
            <person name="Castanera R."/>
            <person name="Culley D.E."/>
            <person name="Daum C."/>
            <person name="Ezra D."/>
            <person name="Gonzalez J.B."/>
            <person name="Henrissat B."/>
            <person name="Kuo A."/>
            <person name="Liang C."/>
            <person name="Lipzen A."/>
            <person name="Lutzoni F."/>
            <person name="Magnuson J."/>
            <person name="Mondo S."/>
            <person name="Nolan M."/>
            <person name="Ohm R."/>
            <person name="Pangilinan J."/>
            <person name="Park H.-J."/>
            <person name="Ramirez L."/>
            <person name="Alfaro M."/>
            <person name="Sun H."/>
            <person name="Tritt A."/>
            <person name="Yoshinaga Y."/>
            <person name="Zwiers L.-H."/>
            <person name="Turgeon B.G."/>
            <person name="Goodwin S.B."/>
            <person name="Spatafora J.W."/>
            <person name="Crous P.W."/>
            <person name="Grigoriev I.V."/>
        </authorList>
    </citation>
    <scope>NUCLEOTIDE SEQUENCE</scope>
    <source>
        <strain evidence="2">IPT5</strain>
    </source>
</reference>
<evidence type="ECO:0000313" key="2">
    <source>
        <dbReference type="EMBL" id="KAF2845501.1"/>
    </source>
</evidence>